<dbReference type="SUPFAM" id="SSF55550">
    <property type="entry name" value="SH2 domain"/>
    <property type="match status" value="1"/>
</dbReference>
<evidence type="ECO:0000313" key="14">
    <source>
        <dbReference type="Proteomes" id="UP000292052"/>
    </source>
</evidence>
<dbReference type="STRING" id="1661398.A0A482VIJ2"/>
<feature type="non-terminal residue" evidence="13">
    <location>
        <position position="1"/>
    </location>
</feature>
<name>A0A482VIJ2_ASBVE</name>
<protein>
    <submittedName>
        <fullName evidence="13">SH2, SH3 1, C1 1 and/or PH domain containing protein</fullName>
    </submittedName>
</protein>
<evidence type="ECO:0000259" key="12">
    <source>
        <dbReference type="PROSITE" id="PS50081"/>
    </source>
</evidence>
<keyword evidence="5" id="KW-0862">Zinc</keyword>
<feature type="domain" description="PH" evidence="11">
    <location>
        <begin position="58"/>
        <end position="163"/>
    </location>
</feature>
<dbReference type="Gene3D" id="3.30.60.20">
    <property type="match status" value="1"/>
</dbReference>
<evidence type="ECO:0000256" key="1">
    <source>
        <dbReference type="ARBA" id="ARBA00022443"/>
    </source>
</evidence>
<dbReference type="CDD" id="cd01223">
    <property type="entry name" value="PH_Vav"/>
    <property type="match status" value="1"/>
</dbReference>
<feature type="domain" description="SH2" evidence="9">
    <location>
        <begin position="253"/>
        <end position="354"/>
    </location>
</feature>
<dbReference type="InterPro" id="IPR001452">
    <property type="entry name" value="SH3_domain"/>
</dbReference>
<dbReference type="InterPro" id="IPR036028">
    <property type="entry name" value="SH3-like_dom_sf"/>
</dbReference>
<keyword evidence="4" id="KW-0677">Repeat</keyword>
<dbReference type="CDD" id="cd20810">
    <property type="entry name" value="C1_VAV"/>
    <property type="match status" value="1"/>
</dbReference>
<dbReference type="InterPro" id="IPR036860">
    <property type="entry name" value="SH2_dom_sf"/>
</dbReference>
<dbReference type="Pfam" id="PF22697">
    <property type="entry name" value="SOS1_NGEF_PH"/>
    <property type="match status" value="1"/>
</dbReference>
<dbReference type="SMART" id="SM00109">
    <property type="entry name" value="C1"/>
    <property type="match status" value="1"/>
</dbReference>
<keyword evidence="1 8" id="KW-0728">SH3 domain</keyword>
<evidence type="ECO:0000256" key="3">
    <source>
        <dbReference type="ARBA" id="ARBA00022723"/>
    </source>
</evidence>
<feature type="domain" description="Phorbol-ester/DAG-type" evidence="12">
    <location>
        <begin position="174"/>
        <end position="223"/>
    </location>
</feature>
<keyword evidence="3" id="KW-0479">Metal-binding</keyword>
<dbReference type="PANTHER" id="PTHR45818">
    <property type="entry name" value="PROTEIN VAV"/>
    <property type="match status" value="1"/>
</dbReference>
<proteinExistence type="predicted"/>
<dbReference type="Pfam" id="PF00130">
    <property type="entry name" value="C1_1"/>
    <property type="match status" value="1"/>
</dbReference>
<dbReference type="Pfam" id="PF00017">
    <property type="entry name" value="SH2"/>
    <property type="match status" value="1"/>
</dbReference>
<dbReference type="PROSITE" id="PS00479">
    <property type="entry name" value="ZF_DAG_PE_1"/>
    <property type="match status" value="1"/>
</dbReference>
<dbReference type="SMART" id="SM00326">
    <property type="entry name" value="SH3"/>
    <property type="match status" value="1"/>
</dbReference>
<dbReference type="InterPro" id="IPR000980">
    <property type="entry name" value="SH2"/>
</dbReference>
<dbReference type="EMBL" id="QDEB01097949">
    <property type="protein sequence ID" value="RZC32347.1"/>
    <property type="molecule type" value="Genomic_DNA"/>
</dbReference>
<dbReference type="GO" id="GO:0048468">
    <property type="term" value="P:cell development"/>
    <property type="evidence" value="ECO:0007669"/>
    <property type="project" value="UniProtKB-ARBA"/>
</dbReference>
<dbReference type="Gene3D" id="2.30.29.30">
    <property type="entry name" value="Pleckstrin-homology domain (PH domain)/Phosphotyrosine-binding domain (PTB)"/>
    <property type="match status" value="1"/>
</dbReference>
<dbReference type="Gene3D" id="2.30.30.40">
    <property type="entry name" value="SH3 Domains"/>
    <property type="match status" value="1"/>
</dbReference>
<evidence type="ECO:0000256" key="4">
    <source>
        <dbReference type="ARBA" id="ARBA00022737"/>
    </source>
</evidence>
<dbReference type="InterPro" id="IPR002219">
    <property type="entry name" value="PKC_DAG/PE"/>
</dbReference>
<dbReference type="CDD" id="cd00174">
    <property type="entry name" value="SH3"/>
    <property type="match status" value="1"/>
</dbReference>
<dbReference type="GO" id="GO:0005737">
    <property type="term" value="C:cytoplasm"/>
    <property type="evidence" value="ECO:0007669"/>
    <property type="project" value="TreeGrafter"/>
</dbReference>
<evidence type="ECO:0000256" key="5">
    <source>
        <dbReference type="ARBA" id="ARBA00022833"/>
    </source>
</evidence>
<organism evidence="13 14">
    <name type="scientific">Asbolus verrucosus</name>
    <name type="common">Desert ironclad beetle</name>
    <dbReference type="NCBI Taxonomy" id="1661398"/>
    <lineage>
        <taxon>Eukaryota</taxon>
        <taxon>Metazoa</taxon>
        <taxon>Ecdysozoa</taxon>
        <taxon>Arthropoda</taxon>
        <taxon>Hexapoda</taxon>
        <taxon>Insecta</taxon>
        <taxon>Pterygota</taxon>
        <taxon>Neoptera</taxon>
        <taxon>Endopterygota</taxon>
        <taxon>Coleoptera</taxon>
        <taxon>Polyphaga</taxon>
        <taxon>Cucujiformia</taxon>
        <taxon>Tenebrionidae</taxon>
        <taxon>Pimeliinae</taxon>
        <taxon>Asbolus</taxon>
    </lineage>
</organism>
<evidence type="ECO:0000313" key="13">
    <source>
        <dbReference type="EMBL" id="RZC32347.1"/>
    </source>
</evidence>
<gene>
    <name evidence="13" type="ORF">BDFB_012025</name>
</gene>
<dbReference type="GO" id="GO:0005085">
    <property type="term" value="F:guanyl-nucleotide exchange factor activity"/>
    <property type="evidence" value="ECO:0007669"/>
    <property type="project" value="TreeGrafter"/>
</dbReference>
<dbReference type="PROSITE" id="PS50001">
    <property type="entry name" value="SH2"/>
    <property type="match status" value="1"/>
</dbReference>
<evidence type="ECO:0000259" key="11">
    <source>
        <dbReference type="PROSITE" id="PS50003"/>
    </source>
</evidence>
<comment type="caution">
    <text evidence="13">The sequence shown here is derived from an EMBL/GenBank/DDBJ whole genome shotgun (WGS) entry which is preliminary data.</text>
</comment>
<dbReference type="Gene3D" id="3.30.505.10">
    <property type="entry name" value="SH2 domain"/>
    <property type="match status" value="1"/>
</dbReference>
<dbReference type="GO" id="GO:0016477">
    <property type="term" value="P:cell migration"/>
    <property type="evidence" value="ECO:0007669"/>
    <property type="project" value="TreeGrafter"/>
</dbReference>
<evidence type="ECO:0000256" key="6">
    <source>
        <dbReference type="ARBA" id="ARBA00022999"/>
    </source>
</evidence>
<dbReference type="PROSITE" id="PS50081">
    <property type="entry name" value="ZF_DAG_PE_2"/>
    <property type="match status" value="1"/>
</dbReference>
<dbReference type="Proteomes" id="UP000292052">
    <property type="component" value="Unassembled WGS sequence"/>
</dbReference>
<dbReference type="AlphaFoldDB" id="A0A482VIJ2"/>
<dbReference type="SUPFAM" id="SSF50729">
    <property type="entry name" value="PH domain-like"/>
    <property type="match status" value="1"/>
</dbReference>
<dbReference type="GO" id="GO:0009653">
    <property type="term" value="P:anatomical structure morphogenesis"/>
    <property type="evidence" value="ECO:0007669"/>
    <property type="project" value="UniProtKB-ARBA"/>
</dbReference>
<dbReference type="SMART" id="SM00252">
    <property type="entry name" value="SH2"/>
    <property type="match status" value="1"/>
</dbReference>
<dbReference type="SUPFAM" id="SSF50044">
    <property type="entry name" value="SH3-domain"/>
    <property type="match status" value="1"/>
</dbReference>
<evidence type="ECO:0000259" key="9">
    <source>
        <dbReference type="PROSITE" id="PS50001"/>
    </source>
</evidence>
<reference evidence="13 14" key="1">
    <citation type="submission" date="2017-03" db="EMBL/GenBank/DDBJ databases">
        <title>Genome of the blue death feigning beetle - Asbolus verrucosus.</title>
        <authorList>
            <person name="Rider S.D."/>
        </authorList>
    </citation>
    <scope>NUCLEOTIDE SEQUENCE [LARGE SCALE GENOMIC DNA]</scope>
    <source>
        <strain evidence="13">Butters</strain>
        <tissue evidence="13">Head and leg muscle</tissue>
    </source>
</reference>
<dbReference type="Pfam" id="PF00018">
    <property type="entry name" value="SH3_1"/>
    <property type="match status" value="1"/>
</dbReference>
<dbReference type="OrthoDB" id="5340910at2759"/>
<accession>A0A482VIJ2</accession>
<dbReference type="PRINTS" id="PR00401">
    <property type="entry name" value="SH2DOMAIN"/>
</dbReference>
<evidence type="ECO:0000256" key="2">
    <source>
        <dbReference type="ARBA" id="ARBA00022553"/>
    </source>
</evidence>
<keyword evidence="2" id="KW-0597">Phosphoprotein</keyword>
<evidence type="ECO:0000259" key="10">
    <source>
        <dbReference type="PROSITE" id="PS50002"/>
    </source>
</evidence>
<sequence>NHEEYNDLRRAREAMLDVAGFINEAARDSEHLAVINNLQDNIVEWSLFPDHKLTLYGRLIKDGELKIKAHDDQKTRNRYVFIFDKCILICKQLKGQQFAYREIINISDYHVDETHNRAVLNRDARWSYSFHLVKNDNMMVYTIFVRTMELKEQMIKAINDALDNIHPQSMKRTNHAFELQTFDDPVQCFHCSKYLRGLIYQGYRCTVCNIGVHKQCISHSGRCGTHSHQHSSSVSSSDSLANGADASLKDKLWFVGEMDRTRAQSELEKRENGTFLVRIRPQSEERDKYALTLKTNNTVKHMKICNTDEQERKYYLSLSKFFSNIEELVLNYQVNSLKENFERLEENTKLLWPYRQLQAVALRNFEATDSCQLSLREGQIIYVIGKEGYGEGWWKGRNDYNDSGFFPSVCVRVEREAKFNTFY</sequence>
<dbReference type="InterPro" id="IPR055251">
    <property type="entry name" value="SOS1_NGEF_PH"/>
</dbReference>
<dbReference type="PROSITE" id="PS50002">
    <property type="entry name" value="SH3"/>
    <property type="match status" value="1"/>
</dbReference>
<keyword evidence="14" id="KW-1185">Reference proteome</keyword>
<dbReference type="SMART" id="SM00233">
    <property type="entry name" value="PH"/>
    <property type="match status" value="1"/>
</dbReference>
<dbReference type="GO" id="GO:0046872">
    <property type="term" value="F:metal ion binding"/>
    <property type="evidence" value="ECO:0007669"/>
    <property type="project" value="UniProtKB-KW"/>
</dbReference>
<dbReference type="InterPro" id="IPR011993">
    <property type="entry name" value="PH-like_dom_sf"/>
</dbReference>
<dbReference type="InterPro" id="IPR001849">
    <property type="entry name" value="PH_domain"/>
</dbReference>
<keyword evidence="6 7" id="KW-0727">SH2 domain</keyword>
<dbReference type="PROSITE" id="PS50003">
    <property type="entry name" value="PH_DOMAIN"/>
    <property type="match status" value="1"/>
</dbReference>
<feature type="domain" description="SH3" evidence="10">
    <location>
        <begin position="354"/>
        <end position="416"/>
    </location>
</feature>
<evidence type="ECO:0000256" key="8">
    <source>
        <dbReference type="PROSITE-ProRule" id="PRU00192"/>
    </source>
</evidence>
<dbReference type="PANTHER" id="PTHR45818:SF3">
    <property type="entry name" value="PROTEIN VAV"/>
    <property type="match status" value="1"/>
</dbReference>
<dbReference type="InterPro" id="IPR037832">
    <property type="entry name" value="PH_Vav"/>
</dbReference>
<evidence type="ECO:0000256" key="7">
    <source>
        <dbReference type="PROSITE-ProRule" id="PRU00191"/>
    </source>
</evidence>